<protein>
    <recommendedName>
        <fullName evidence="4">Tetratricopeptide repeat protein 8</fullName>
    </recommendedName>
</protein>
<dbReference type="PANTHER" id="PTHR44177:SF1">
    <property type="entry name" value="TETRATRICOPEPTIDE REPEAT PROTEIN 8"/>
    <property type="match status" value="1"/>
</dbReference>
<dbReference type="Pfam" id="PF13181">
    <property type="entry name" value="TPR_8"/>
    <property type="match status" value="1"/>
</dbReference>
<dbReference type="GO" id="GO:0036064">
    <property type="term" value="C:ciliary basal body"/>
    <property type="evidence" value="ECO:0007669"/>
    <property type="project" value="TreeGrafter"/>
</dbReference>
<dbReference type="InterPro" id="IPR019734">
    <property type="entry name" value="TPR_rpt"/>
</dbReference>
<dbReference type="GO" id="GO:1905515">
    <property type="term" value="P:non-motile cilium assembly"/>
    <property type="evidence" value="ECO:0007669"/>
    <property type="project" value="InterPro"/>
</dbReference>
<dbReference type="Gene3D" id="1.25.40.10">
    <property type="entry name" value="Tetratricopeptide repeat domain"/>
    <property type="match status" value="1"/>
</dbReference>
<dbReference type="CDD" id="cd21341">
    <property type="entry name" value="TTC8_N"/>
    <property type="match status" value="1"/>
</dbReference>
<evidence type="ECO:0000313" key="3">
    <source>
        <dbReference type="EMBL" id="CAD7396502.1"/>
    </source>
</evidence>
<feature type="region of interest" description="Disordered" evidence="2">
    <location>
        <begin position="166"/>
        <end position="212"/>
    </location>
</feature>
<evidence type="ECO:0000256" key="1">
    <source>
        <dbReference type="PROSITE-ProRule" id="PRU00339"/>
    </source>
</evidence>
<dbReference type="GO" id="GO:0097730">
    <property type="term" value="C:non-motile cilium"/>
    <property type="evidence" value="ECO:0007669"/>
    <property type="project" value="TreeGrafter"/>
</dbReference>
<dbReference type="InterPro" id="IPR028796">
    <property type="entry name" value="BBS8"/>
</dbReference>
<sequence>MENHFGKITLSKPDHNSNPNFPVVGSLVQYESDALDHSGLLDTGRGKRAIYQEYLYTFKKIALVQQPWSSQEASNMDPFYMALSLFRRKKYEQCTSICSELLEKNPYDQAIWTLKMKALTEQVYVDDIEAEEEGIAEVLMDNDAIAQVPRPGTSLRIPGTSIAVGFRPRTQSGRPVSGVVRPGTQSGRPGTMEQALKTPRTSRTSRPITSQSARTVRLGTASMLSEPDGPFIQLSRINLSKYATQPSIAKPLFEYIFYHENDIRHAMELAVQATQACQFKDWWWKVQLGKCYFMLGMVRDAEQQFRSSLRQQQSVETFLRLVRVYIRLDQPLSALDVCKTGLDHFPAEVTLTTEIARLFEGLNNIPMSVKYYREILQEDSTHVEAIACIGMQHFYTDQPEVALRFYRRLLQMGIYNAELFNNLGLCCFYAQQFDMTLPCFEQALSLATDEAVADVWYNISHIALGVGDVNLAMQCLRLALASDNNHAPSYNNLGVLEIRRRHPEQAISFFQASASLAPYLFEPHFNHATLAHKIGDLQTSYIVIQKALQAYPSHVDSKELLKKLQKHFAFI</sequence>
<dbReference type="EMBL" id="OD000223">
    <property type="protein sequence ID" value="CAD7396502.1"/>
    <property type="molecule type" value="Genomic_DNA"/>
</dbReference>
<dbReference type="PANTHER" id="PTHR44177">
    <property type="entry name" value="TETRATRICOPEPTIDE REPEAT PROTEIN 8"/>
    <property type="match status" value="1"/>
</dbReference>
<name>A0A7R9CIN9_TIMPO</name>
<organism evidence="3">
    <name type="scientific">Timema poppense</name>
    <name type="common">Walking stick</name>
    <dbReference type="NCBI Taxonomy" id="170557"/>
    <lineage>
        <taxon>Eukaryota</taxon>
        <taxon>Metazoa</taxon>
        <taxon>Ecdysozoa</taxon>
        <taxon>Arthropoda</taxon>
        <taxon>Hexapoda</taxon>
        <taxon>Insecta</taxon>
        <taxon>Pterygota</taxon>
        <taxon>Neoptera</taxon>
        <taxon>Polyneoptera</taxon>
        <taxon>Phasmatodea</taxon>
        <taxon>Timematodea</taxon>
        <taxon>Timematoidea</taxon>
        <taxon>Timematidae</taxon>
        <taxon>Timema</taxon>
    </lineage>
</organism>
<dbReference type="GO" id="GO:0034464">
    <property type="term" value="C:BBSome"/>
    <property type="evidence" value="ECO:0007669"/>
    <property type="project" value="InterPro"/>
</dbReference>
<accession>A0A7R9CIN9</accession>
<proteinExistence type="predicted"/>
<keyword evidence="1" id="KW-0802">TPR repeat</keyword>
<reference evidence="3" key="1">
    <citation type="submission" date="2020-11" db="EMBL/GenBank/DDBJ databases">
        <authorList>
            <person name="Tran Van P."/>
        </authorList>
    </citation>
    <scope>NUCLEOTIDE SEQUENCE</scope>
</reference>
<feature type="compositionally biased region" description="Low complexity" evidence="2">
    <location>
        <begin position="198"/>
        <end position="212"/>
    </location>
</feature>
<dbReference type="PROSITE" id="PS50005">
    <property type="entry name" value="TPR"/>
    <property type="match status" value="1"/>
</dbReference>
<feature type="repeat" description="TPR" evidence="1">
    <location>
        <begin position="487"/>
        <end position="520"/>
    </location>
</feature>
<evidence type="ECO:0008006" key="4">
    <source>
        <dbReference type="Google" id="ProtNLM"/>
    </source>
</evidence>
<dbReference type="InterPro" id="IPR011990">
    <property type="entry name" value="TPR-like_helical_dom_sf"/>
</dbReference>
<dbReference type="SUPFAM" id="SSF48452">
    <property type="entry name" value="TPR-like"/>
    <property type="match status" value="2"/>
</dbReference>
<gene>
    <name evidence="3" type="ORF">TPSB3V08_LOCUS706</name>
</gene>
<dbReference type="SMART" id="SM00028">
    <property type="entry name" value="TPR"/>
    <property type="match status" value="7"/>
</dbReference>
<dbReference type="AlphaFoldDB" id="A0A7R9CIN9"/>
<dbReference type="FunFam" id="1.25.40.10:FF:000300">
    <property type="entry name" value="Tetratricopeptide repeat domain 8"/>
    <property type="match status" value="1"/>
</dbReference>
<evidence type="ECO:0000256" key="2">
    <source>
        <dbReference type="SAM" id="MobiDB-lite"/>
    </source>
</evidence>